<name>A0A1X7GRL4_9SPHN</name>
<evidence type="ECO:0000313" key="2">
    <source>
        <dbReference type="EMBL" id="SMF73544.1"/>
    </source>
</evidence>
<dbReference type="AlphaFoldDB" id="A0A1X7GRL4"/>
<feature type="transmembrane region" description="Helical" evidence="1">
    <location>
        <begin position="67"/>
        <end position="88"/>
    </location>
</feature>
<evidence type="ECO:0000313" key="3">
    <source>
        <dbReference type="Proteomes" id="UP000192934"/>
    </source>
</evidence>
<keyword evidence="3" id="KW-1185">Reference proteome</keyword>
<dbReference type="RefSeq" id="WP_172840871.1">
    <property type="nucleotide sequence ID" value="NZ_LT840185.1"/>
</dbReference>
<sequence>MSTGRDTRHGQVPNKPMIVFRVILTIAGAAAAIPYLGFAMFIAFAQIAGDCFPETNASCPTDAERTFSALAVTAIAALIFGGLCFLWFKLYKWLARRGGGAAPRRRDTGSGGRV</sequence>
<protein>
    <submittedName>
        <fullName evidence="2">Uncharacterized protein</fullName>
    </submittedName>
</protein>
<reference evidence="3" key="1">
    <citation type="submission" date="2017-04" db="EMBL/GenBank/DDBJ databases">
        <authorList>
            <person name="Varghese N."/>
            <person name="Submissions S."/>
        </authorList>
    </citation>
    <scope>NUCLEOTIDE SEQUENCE [LARGE SCALE GENOMIC DNA]</scope>
    <source>
        <strain evidence="3">Dd16</strain>
    </source>
</reference>
<accession>A0A1X7GRL4</accession>
<proteinExistence type="predicted"/>
<gene>
    <name evidence="2" type="ORF">SAMN06295910_2146</name>
</gene>
<keyword evidence="1" id="KW-0472">Membrane</keyword>
<feature type="transmembrane region" description="Helical" evidence="1">
    <location>
        <begin position="20"/>
        <end position="47"/>
    </location>
</feature>
<keyword evidence="1" id="KW-0812">Transmembrane</keyword>
<evidence type="ECO:0000256" key="1">
    <source>
        <dbReference type="SAM" id="Phobius"/>
    </source>
</evidence>
<keyword evidence="1" id="KW-1133">Transmembrane helix</keyword>
<dbReference type="EMBL" id="LT840185">
    <property type="protein sequence ID" value="SMF73544.1"/>
    <property type="molecule type" value="Genomic_DNA"/>
</dbReference>
<organism evidence="2 3">
    <name type="scientific">Allosphingosinicella indica</name>
    <dbReference type="NCBI Taxonomy" id="941907"/>
    <lineage>
        <taxon>Bacteria</taxon>
        <taxon>Pseudomonadati</taxon>
        <taxon>Pseudomonadota</taxon>
        <taxon>Alphaproteobacteria</taxon>
        <taxon>Sphingomonadales</taxon>
        <taxon>Sphingomonadaceae</taxon>
        <taxon>Allosphingosinicella</taxon>
    </lineage>
</organism>
<dbReference type="STRING" id="941907.SAMN06295910_2146"/>
<dbReference type="Proteomes" id="UP000192934">
    <property type="component" value="Chromosome I"/>
</dbReference>